<sequence>MTDENEIAIHDRQGFLSDVTSVAAVRLAPGSALGEVPGATDADSTTSAVVSKTLSDASTVLGAGDTALSGAVTSLRAFYTQVTGIDAAGQTRVLEA</sequence>
<organism evidence="1 2">
    <name type="scientific">Mycolicibacterium conceptionense</name>
    <dbReference type="NCBI Taxonomy" id="451644"/>
    <lineage>
        <taxon>Bacteria</taxon>
        <taxon>Bacillati</taxon>
        <taxon>Actinomycetota</taxon>
        <taxon>Actinomycetes</taxon>
        <taxon>Mycobacteriales</taxon>
        <taxon>Mycobacteriaceae</taxon>
        <taxon>Mycolicibacterium</taxon>
    </lineage>
</organism>
<evidence type="ECO:0008006" key="3">
    <source>
        <dbReference type="Google" id="ProtNLM"/>
    </source>
</evidence>
<dbReference type="RefSeq" id="WP_048895923.1">
    <property type="nucleotide sequence ID" value="NZ_LFOD01000012.1"/>
</dbReference>
<dbReference type="Proteomes" id="UP000037594">
    <property type="component" value="Unassembled WGS sequence"/>
</dbReference>
<dbReference type="OrthoDB" id="4763895at2"/>
<proteinExistence type="predicted"/>
<comment type="caution">
    <text evidence="1">The sequence shown here is derived from an EMBL/GenBank/DDBJ whole genome shotgun (WGS) entry which is preliminary data.</text>
</comment>
<evidence type="ECO:0000313" key="1">
    <source>
        <dbReference type="EMBL" id="KMV17575.1"/>
    </source>
</evidence>
<dbReference type="EMBL" id="LFOD01000012">
    <property type="protein sequence ID" value="KMV17575.1"/>
    <property type="molecule type" value="Genomic_DNA"/>
</dbReference>
<dbReference type="AlphaFoldDB" id="A0A0J8UB17"/>
<accession>A0A0J8UB17</accession>
<gene>
    <name evidence="1" type="ORF">ACT17_14865</name>
</gene>
<dbReference type="PATRIC" id="fig|451644.5.peg.3074"/>
<name>A0A0J8UB17_9MYCO</name>
<protein>
    <recommendedName>
        <fullName evidence="3">PE domain-containing protein</fullName>
    </recommendedName>
</protein>
<evidence type="ECO:0000313" key="2">
    <source>
        <dbReference type="Proteomes" id="UP000037594"/>
    </source>
</evidence>
<reference evidence="1 2" key="1">
    <citation type="submission" date="2015-06" db="EMBL/GenBank/DDBJ databases">
        <title>Genome sequence of Mycobacterium conceptionense strain MLE.</title>
        <authorList>
            <person name="Greninger A.L."/>
            <person name="Cunningham G."/>
            <person name="Chiu C.Y."/>
            <person name="Miller S."/>
        </authorList>
    </citation>
    <scope>NUCLEOTIDE SEQUENCE [LARGE SCALE GENOMIC DNA]</scope>
    <source>
        <strain evidence="1 2">MLE</strain>
    </source>
</reference>